<dbReference type="GO" id="GO:0045271">
    <property type="term" value="C:respiratory chain complex I"/>
    <property type="evidence" value="ECO:0007669"/>
    <property type="project" value="InterPro"/>
</dbReference>
<dbReference type="PANTHER" id="PTHR12910:SF2">
    <property type="entry name" value="NADH DEHYDROGENASE [UBIQUINONE] 1 ALPHA SUBCOMPLEX SUBUNIT 12"/>
    <property type="match status" value="1"/>
</dbReference>
<protein>
    <recommendedName>
        <fullName evidence="4">NADH:ubiquinone oxidoreductase subunit NDUFA12</fullName>
    </recommendedName>
</protein>
<dbReference type="PATRIC" id="fig|1359193.3.peg.1047"/>
<dbReference type="AlphaFoldDB" id="A0A0F3QF92"/>
<proteinExistence type="predicted"/>
<evidence type="ECO:0000256" key="1">
    <source>
        <dbReference type="SAM" id="MobiDB-lite"/>
    </source>
</evidence>
<sequence length="99" mass="11977">MSWINKFFITFFHKKVGEDELLNQYYESKKLDYLGRPKRFVIYKNANEPTKISPSWHAWLHHLVNEVPKNIKLFSWQESNKISQKSSKSSNARYSRWQP</sequence>
<evidence type="ECO:0000313" key="3">
    <source>
        <dbReference type="Proteomes" id="UP000033661"/>
    </source>
</evidence>
<dbReference type="Pfam" id="PF05071">
    <property type="entry name" value="NDUFA12"/>
    <property type="match status" value="1"/>
</dbReference>
<organism evidence="2 3">
    <name type="scientific">Rickettsia bellii str. RML An4</name>
    <dbReference type="NCBI Taxonomy" id="1359193"/>
    <lineage>
        <taxon>Bacteria</taxon>
        <taxon>Pseudomonadati</taxon>
        <taxon>Pseudomonadota</taxon>
        <taxon>Alphaproteobacteria</taxon>
        <taxon>Rickettsiales</taxon>
        <taxon>Rickettsiaceae</taxon>
        <taxon>Rickettsieae</taxon>
        <taxon>Rickettsia</taxon>
        <taxon>belli group</taxon>
    </lineage>
</organism>
<dbReference type="PANTHER" id="PTHR12910">
    <property type="entry name" value="NADH-UBIQUINONE OXIDOREDUCTASE SUBUNIT B17.2"/>
    <property type="match status" value="1"/>
</dbReference>
<dbReference type="RefSeq" id="WP_011477057.1">
    <property type="nucleotide sequence ID" value="NZ_LAOI01000001.1"/>
</dbReference>
<dbReference type="GO" id="GO:0006979">
    <property type="term" value="P:response to oxidative stress"/>
    <property type="evidence" value="ECO:0007669"/>
    <property type="project" value="TreeGrafter"/>
</dbReference>
<dbReference type="InterPro" id="IPR007763">
    <property type="entry name" value="NDUFA12"/>
</dbReference>
<dbReference type="EMBL" id="LAOI01000001">
    <property type="protein sequence ID" value="KJV90084.1"/>
    <property type="molecule type" value="Genomic_DNA"/>
</dbReference>
<evidence type="ECO:0000313" key="2">
    <source>
        <dbReference type="EMBL" id="KJV90084.1"/>
    </source>
</evidence>
<keyword evidence="3" id="KW-1185">Reference proteome</keyword>
<dbReference type="NCBIfam" id="NF005151">
    <property type="entry name" value="PRK06630.1"/>
    <property type="match status" value="1"/>
</dbReference>
<evidence type="ECO:0008006" key="4">
    <source>
        <dbReference type="Google" id="ProtNLM"/>
    </source>
</evidence>
<feature type="region of interest" description="Disordered" evidence="1">
    <location>
        <begin position="79"/>
        <end position="99"/>
    </location>
</feature>
<accession>A0A0F3QF92</accession>
<reference evidence="2 3" key="1">
    <citation type="submission" date="2015-02" db="EMBL/GenBank/DDBJ databases">
        <title>Genome Sequencing of Rickettsiales.</title>
        <authorList>
            <person name="Daugherty S.C."/>
            <person name="Su Q."/>
            <person name="Abolude K."/>
            <person name="Beier-Sexton M."/>
            <person name="Carlyon J.A."/>
            <person name="Carter R."/>
            <person name="Day N.P."/>
            <person name="Dumler S.J."/>
            <person name="Dyachenko V."/>
            <person name="Godinez A."/>
            <person name="Kurtti T.J."/>
            <person name="Lichay M."/>
            <person name="Mullins K.E."/>
            <person name="Ott S."/>
            <person name="Pappas-Brown V."/>
            <person name="Paris D.H."/>
            <person name="Patel P."/>
            <person name="Richards A.L."/>
            <person name="Sadzewicz L."/>
            <person name="Sears K."/>
            <person name="Seidman D."/>
            <person name="Sengamalay N."/>
            <person name="Stenos J."/>
            <person name="Tallon L.J."/>
            <person name="Vincent G."/>
            <person name="Fraser C.M."/>
            <person name="Munderloh U."/>
            <person name="Dunning-Hotopp J.C."/>
        </authorList>
    </citation>
    <scope>NUCLEOTIDE SEQUENCE [LARGE SCALE GENOMIC DNA]</scope>
    <source>
        <strain evidence="2 3">RML An4</strain>
    </source>
</reference>
<name>A0A0F3QF92_RICBE</name>
<gene>
    <name evidence="2" type="ORF">RBEAN4_1086</name>
</gene>
<dbReference type="Proteomes" id="UP000033661">
    <property type="component" value="Unassembled WGS sequence"/>
</dbReference>
<comment type="caution">
    <text evidence="2">The sequence shown here is derived from an EMBL/GenBank/DDBJ whole genome shotgun (WGS) entry which is preliminary data.</text>
</comment>
<feature type="compositionally biased region" description="Low complexity" evidence="1">
    <location>
        <begin position="79"/>
        <end position="91"/>
    </location>
</feature>